<feature type="compositionally biased region" description="Basic and acidic residues" evidence="1">
    <location>
        <begin position="107"/>
        <end position="130"/>
    </location>
</feature>
<dbReference type="EMBL" id="JARJLG010000152">
    <property type="protein sequence ID" value="KAJ7735860.1"/>
    <property type="molecule type" value="Genomic_DNA"/>
</dbReference>
<feature type="region of interest" description="Disordered" evidence="1">
    <location>
        <begin position="147"/>
        <end position="189"/>
    </location>
</feature>
<evidence type="ECO:0000256" key="1">
    <source>
        <dbReference type="SAM" id="MobiDB-lite"/>
    </source>
</evidence>
<feature type="region of interest" description="Disordered" evidence="1">
    <location>
        <begin position="85"/>
        <end position="130"/>
    </location>
</feature>
<name>A0AAD7I5Y0_9AGAR</name>
<reference evidence="2" key="1">
    <citation type="submission" date="2023-03" db="EMBL/GenBank/DDBJ databases">
        <title>Massive genome expansion in bonnet fungi (Mycena s.s.) driven by repeated elements and novel gene families across ecological guilds.</title>
        <authorList>
            <consortium name="Lawrence Berkeley National Laboratory"/>
            <person name="Harder C.B."/>
            <person name="Miyauchi S."/>
            <person name="Viragh M."/>
            <person name="Kuo A."/>
            <person name="Thoen E."/>
            <person name="Andreopoulos B."/>
            <person name="Lu D."/>
            <person name="Skrede I."/>
            <person name="Drula E."/>
            <person name="Henrissat B."/>
            <person name="Morin E."/>
            <person name="Kohler A."/>
            <person name="Barry K."/>
            <person name="LaButti K."/>
            <person name="Morin E."/>
            <person name="Salamov A."/>
            <person name="Lipzen A."/>
            <person name="Mereny Z."/>
            <person name="Hegedus B."/>
            <person name="Baldrian P."/>
            <person name="Stursova M."/>
            <person name="Weitz H."/>
            <person name="Taylor A."/>
            <person name="Grigoriev I.V."/>
            <person name="Nagy L.G."/>
            <person name="Martin F."/>
            <person name="Kauserud H."/>
        </authorList>
    </citation>
    <scope>NUCLEOTIDE SEQUENCE</scope>
    <source>
        <strain evidence="2">CBHHK188m</strain>
    </source>
</reference>
<organism evidence="2 3">
    <name type="scientific">Mycena maculata</name>
    <dbReference type="NCBI Taxonomy" id="230809"/>
    <lineage>
        <taxon>Eukaryota</taxon>
        <taxon>Fungi</taxon>
        <taxon>Dikarya</taxon>
        <taxon>Basidiomycota</taxon>
        <taxon>Agaricomycotina</taxon>
        <taxon>Agaricomycetes</taxon>
        <taxon>Agaricomycetidae</taxon>
        <taxon>Agaricales</taxon>
        <taxon>Marasmiineae</taxon>
        <taxon>Mycenaceae</taxon>
        <taxon>Mycena</taxon>
    </lineage>
</organism>
<comment type="caution">
    <text evidence="2">The sequence shown here is derived from an EMBL/GenBank/DDBJ whole genome shotgun (WGS) entry which is preliminary data.</text>
</comment>
<dbReference type="Proteomes" id="UP001215280">
    <property type="component" value="Unassembled WGS sequence"/>
</dbReference>
<accession>A0AAD7I5Y0</accession>
<protein>
    <submittedName>
        <fullName evidence="2">Uncharacterized protein</fullName>
    </submittedName>
</protein>
<keyword evidence="3" id="KW-1185">Reference proteome</keyword>
<evidence type="ECO:0000313" key="2">
    <source>
        <dbReference type="EMBL" id="KAJ7735860.1"/>
    </source>
</evidence>
<evidence type="ECO:0000313" key="3">
    <source>
        <dbReference type="Proteomes" id="UP001215280"/>
    </source>
</evidence>
<proteinExistence type="predicted"/>
<sequence length="189" mass="21501">MPPPHHIVFRLSVRLKSRARFRPKGPQLLITVDSSNTIFCLNHHINKNPRGQRSTWQAFLKHAPTVQQAIGLEVVALEPAARLGSHTFPTPAPSLPRNAEHACGTRQQHDSARDYKRKERSGENRDKNEVESTGYIWEVVSARDSWNANEKLEERRKRKGIRKQRDVGNRALGRGTEYEGEVEGRGRAS</sequence>
<dbReference type="AlphaFoldDB" id="A0AAD7I5Y0"/>
<gene>
    <name evidence="2" type="ORF">DFH07DRAFT_779880</name>
</gene>